<keyword evidence="1" id="KW-0547">Nucleotide-binding</keyword>
<keyword evidence="1" id="KW-0067">ATP-binding</keyword>
<evidence type="ECO:0000256" key="1">
    <source>
        <dbReference type="RuleBase" id="RU363044"/>
    </source>
</evidence>
<dbReference type="InterPro" id="IPR027417">
    <property type="entry name" value="P-loop_NTPase"/>
</dbReference>
<keyword evidence="4" id="KW-1185">Reference proteome</keyword>
<comment type="caution">
    <text evidence="3">The sequence shown here is derived from an EMBL/GenBank/DDBJ whole genome shotgun (WGS) entry which is preliminary data.</text>
</comment>
<comment type="cofactor">
    <cofactor evidence="1">
        <name>Mg(2+)</name>
        <dbReference type="ChEBI" id="CHEBI:18420"/>
    </cofactor>
</comment>
<dbReference type="PANTHER" id="PTHR10492:SF90">
    <property type="entry name" value="ATP-DEPENDENT DNA HELICASE"/>
    <property type="match status" value="1"/>
</dbReference>
<dbReference type="GO" id="GO:0016787">
    <property type="term" value="F:hydrolase activity"/>
    <property type="evidence" value="ECO:0007669"/>
    <property type="project" value="UniProtKB-KW"/>
</dbReference>
<keyword evidence="1" id="KW-0234">DNA repair</keyword>
<name>A0AAE0B4H8_9ROSI</name>
<organism evidence="3 4">
    <name type="scientific">Dipteronia sinensis</name>
    <dbReference type="NCBI Taxonomy" id="43782"/>
    <lineage>
        <taxon>Eukaryota</taxon>
        <taxon>Viridiplantae</taxon>
        <taxon>Streptophyta</taxon>
        <taxon>Embryophyta</taxon>
        <taxon>Tracheophyta</taxon>
        <taxon>Spermatophyta</taxon>
        <taxon>Magnoliopsida</taxon>
        <taxon>eudicotyledons</taxon>
        <taxon>Gunneridae</taxon>
        <taxon>Pentapetalae</taxon>
        <taxon>rosids</taxon>
        <taxon>malvids</taxon>
        <taxon>Sapindales</taxon>
        <taxon>Sapindaceae</taxon>
        <taxon>Hippocastanoideae</taxon>
        <taxon>Acereae</taxon>
        <taxon>Dipteronia</taxon>
    </lineage>
</organism>
<comment type="catalytic activity">
    <reaction evidence="1">
        <text>ATP + H2O = ADP + phosphate + H(+)</text>
        <dbReference type="Rhea" id="RHEA:13065"/>
        <dbReference type="ChEBI" id="CHEBI:15377"/>
        <dbReference type="ChEBI" id="CHEBI:15378"/>
        <dbReference type="ChEBI" id="CHEBI:30616"/>
        <dbReference type="ChEBI" id="CHEBI:43474"/>
        <dbReference type="ChEBI" id="CHEBI:456216"/>
        <dbReference type="EC" id="5.6.2.3"/>
    </reaction>
</comment>
<dbReference type="InterPro" id="IPR010285">
    <property type="entry name" value="DNA_helicase_pif1-like_DEAD"/>
</dbReference>
<evidence type="ECO:0000259" key="2">
    <source>
        <dbReference type="Pfam" id="PF05970"/>
    </source>
</evidence>
<dbReference type="Proteomes" id="UP001281410">
    <property type="component" value="Unassembled WGS sequence"/>
</dbReference>
<reference evidence="3" key="1">
    <citation type="journal article" date="2023" name="Plant J.">
        <title>Genome sequences and population genomics provide insights into the demographic history, inbreeding, and mutation load of two 'living fossil' tree species of Dipteronia.</title>
        <authorList>
            <person name="Feng Y."/>
            <person name="Comes H.P."/>
            <person name="Chen J."/>
            <person name="Zhu S."/>
            <person name="Lu R."/>
            <person name="Zhang X."/>
            <person name="Li P."/>
            <person name="Qiu J."/>
            <person name="Olsen K.M."/>
            <person name="Qiu Y."/>
        </authorList>
    </citation>
    <scope>NUCLEOTIDE SEQUENCE</scope>
    <source>
        <strain evidence="3">NBL</strain>
    </source>
</reference>
<gene>
    <name evidence="3" type="ORF">Dsin_001011</name>
</gene>
<evidence type="ECO:0000313" key="3">
    <source>
        <dbReference type="EMBL" id="KAK3229130.1"/>
    </source>
</evidence>
<keyword evidence="1" id="KW-0378">Hydrolase</keyword>
<dbReference type="GO" id="GO:0005524">
    <property type="term" value="F:ATP binding"/>
    <property type="evidence" value="ECO:0007669"/>
    <property type="project" value="UniProtKB-KW"/>
</dbReference>
<dbReference type="Pfam" id="PF05970">
    <property type="entry name" value="PIF1"/>
    <property type="match status" value="1"/>
</dbReference>
<comment type="similarity">
    <text evidence="1">Belongs to the helicase family.</text>
</comment>
<protein>
    <recommendedName>
        <fullName evidence="1">ATP-dependent DNA helicase</fullName>
        <ecNumber evidence="1">5.6.2.3</ecNumber>
    </recommendedName>
</protein>
<keyword evidence="1" id="KW-0233">DNA recombination</keyword>
<dbReference type="EC" id="5.6.2.3" evidence="1"/>
<feature type="domain" description="DNA helicase Pif1-like DEAD-box helicase" evidence="2">
    <location>
        <begin position="83"/>
        <end position="183"/>
    </location>
</feature>
<dbReference type="Gene3D" id="3.40.50.300">
    <property type="entry name" value="P-loop containing nucleotide triphosphate hydrolases"/>
    <property type="match status" value="1"/>
</dbReference>
<dbReference type="SUPFAM" id="SSF52540">
    <property type="entry name" value="P-loop containing nucleoside triphosphate hydrolases"/>
    <property type="match status" value="1"/>
</dbReference>
<dbReference type="GO" id="GO:0000723">
    <property type="term" value="P:telomere maintenance"/>
    <property type="evidence" value="ECO:0007669"/>
    <property type="project" value="InterPro"/>
</dbReference>
<sequence>MYRQQRLLNFPELRLTEAQLENHTLYKIEKILENNNRSLKDFPPLLLPNRDSIHDDNNRLLREELSHDIQRLIMEHKEMHSGLNVQHMHVYNIIVQSAIEKKDGLYFVYGAGGTGKTYLYKTTLSRLRSEGKICLDFASSGIASLLLPGGRTAHSRFSIPIDLNDQSICNIHQGTHLAKLMKKKPV</sequence>
<proteinExistence type="inferred from homology"/>
<dbReference type="AlphaFoldDB" id="A0AAE0B4H8"/>
<dbReference type="EMBL" id="JANJYJ010000001">
    <property type="protein sequence ID" value="KAK3229130.1"/>
    <property type="molecule type" value="Genomic_DNA"/>
</dbReference>
<accession>A0AAE0B4H8</accession>
<evidence type="ECO:0000313" key="4">
    <source>
        <dbReference type="Proteomes" id="UP001281410"/>
    </source>
</evidence>
<keyword evidence="1" id="KW-0347">Helicase</keyword>
<keyword evidence="1" id="KW-0227">DNA damage</keyword>
<dbReference type="PANTHER" id="PTHR10492">
    <property type="match status" value="1"/>
</dbReference>
<dbReference type="GO" id="GO:0006310">
    <property type="term" value="P:DNA recombination"/>
    <property type="evidence" value="ECO:0007669"/>
    <property type="project" value="UniProtKB-KW"/>
</dbReference>
<dbReference type="GO" id="GO:0043139">
    <property type="term" value="F:5'-3' DNA helicase activity"/>
    <property type="evidence" value="ECO:0007669"/>
    <property type="project" value="UniProtKB-EC"/>
</dbReference>
<dbReference type="GO" id="GO:0006281">
    <property type="term" value="P:DNA repair"/>
    <property type="evidence" value="ECO:0007669"/>
    <property type="project" value="UniProtKB-KW"/>
</dbReference>